<organism evidence="1 2">
    <name type="scientific">Trifolium pratense</name>
    <name type="common">Red clover</name>
    <dbReference type="NCBI Taxonomy" id="57577"/>
    <lineage>
        <taxon>Eukaryota</taxon>
        <taxon>Viridiplantae</taxon>
        <taxon>Streptophyta</taxon>
        <taxon>Embryophyta</taxon>
        <taxon>Tracheophyta</taxon>
        <taxon>Spermatophyta</taxon>
        <taxon>Magnoliopsida</taxon>
        <taxon>eudicotyledons</taxon>
        <taxon>Gunneridae</taxon>
        <taxon>Pentapetalae</taxon>
        <taxon>rosids</taxon>
        <taxon>fabids</taxon>
        <taxon>Fabales</taxon>
        <taxon>Fabaceae</taxon>
        <taxon>Papilionoideae</taxon>
        <taxon>50 kb inversion clade</taxon>
        <taxon>NPAAA clade</taxon>
        <taxon>Hologalegina</taxon>
        <taxon>IRL clade</taxon>
        <taxon>Trifolieae</taxon>
        <taxon>Trifolium</taxon>
    </lineage>
</organism>
<reference evidence="1" key="1">
    <citation type="submission" date="2023-10" db="EMBL/GenBank/DDBJ databases">
        <authorList>
            <person name="Rodriguez Cubillos JULIANA M."/>
            <person name="De Vega J."/>
        </authorList>
    </citation>
    <scope>NUCLEOTIDE SEQUENCE</scope>
</reference>
<evidence type="ECO:0000313" key="2">
    <source>
        <dbReference type="Proteomes" id="UP001177021"/>
    </source>
</evidence>
<evidence type="ECO:0000313" key="1">
    <source>
        <dbReference type="EMBL" id="CAJ2649148.1"/>
    </source>
</evidence>
<keyword evidence="2" id="KW-1185">Reference proteome</keyword>
<dbReference type="EMBL" id="CASHSV030000109">
    <property type="protein sequence ID" value="CAJ2649148.1"/>
    <property type="molecule type" value="Genomic_DNA"/>
</dbReference>
<name>A0ACB0JY79_TRIPR</name>
<sequence>MRRLKNSTAAASTVDTISSLPDAILCHILYFLTTKEAVATSILSKRWIHLWHHVHNLNFPDINVETVKSSVLFNEFVYSVLLSREIIAGYNVMNSFTLDIRYDNPHLAFDLGFPNIRKWINVAVQRKLEHLCIRLDVDNLDDNGLDYDADYPNLPVSIFTCRTLVSLDLCWFRVKGFSFSGFQFPSLKTLNLKWVNFSKVRDFMLFIAGCPILEDLHISQMDFFLEKDSLTLQLQEFKRLSLPKLKRAEFVQFGCQCFPVNALSTVEYLCINTLKVNQLQRPYDVVTIFHNLTDLLLHYHNRWDLVLHQCPKLQNLQLSKGLCDPMWCEKGQENWVEPEFVPQCLLSSLRTCTIHDFSDLQSELMLEQYILKNAIILQTMTIWCKTEQPEMESKLSICPMASETCELSLCC</sequence>
<proteinExistence type="predicted"/>
<accession>A0ACB0JY79</accession>
<protein>
    <submittedName>
        <fullName evidence="1">Uncharacterized protein</fullName>
    </submittedName>
</protein>
<comment type="caution">
    <text evidence="1">The sequence shown here is derived from an EMBL/GenBank/DDBJ whole genome shotgun (WGS) entry which is preliminary data.</text>
</comment>
<dbReference type="Proteomes" id="UP001177021">
    <property type="component" value="Unassembled WGS sequence"/>
</dbReference>
<gene>
    <name evidence="1" type="ORF">MILVUS5_LOCUS17339</name>
</gene>